<evidence type="ECO:0000313" key="5">
    <source>
        <dbReference type="Ensembl" id="ENSTNIP00000000798.1"/>
    </source>
</evidence>
<sequence length="169" mass="19105">CELTLDTNTLNRKLQLSDGARTVRFVETEQPYPDHPDRFQWWPQVLCSNGLTGRSYWEVACEGRAFVAVSYPSIRRAGEDGHCEFGENDHSWRLNCYGGRYSVCHNSTTTSIRVAVYVDWPAGLLSFYIVGADSLIHLKTFNTTFSEPLHPGFGFWFWPGSSVSLFPAG</sequence>
<dbReference type="InterPro" id="IPR013320">
    <property type="entry name" value="ConA-like_dom_sf"/>
</dbReference>
<dbReference type="InterPro" id="IPR003877">
    <property type="entry name" value="SPRY_dom"/>
</dbReference>
<keyword evidence="6" id="KW-1185">Reference proteome</keyword>
<dbReference type="Pfam" id="PF00622">
    <property type="entry name" value="SPRY"/>
    <property type="match status" value="1"/>
</dbReference>
<evidence type="ECO:0000256" key="2">
    <source>
        <dbReference type="ARBA" id="ARBA00022771"/>
    </source>
</evidence>
<name>H3BXT5_TETNG</name>
<reference evidence="5" key="2">
    <citation type="submission" date="2025-08" db="UniProtKB">
        <authorList>
            <consortium name="Ensembl"/>
        </authorList>
    </citation>
    <scope>IDENTIFICATION</scope>
</reference>
<dbReference type="PROSITE" id="PS50188">
    <property type="entry name" value="B302_SPRY"/>
    <property type="match status" value="1"/>
</dbReference>
<dbReference type="PANTHER" id="PTHR25465">
    <property type="entry name" value="B-BOX DOMAIN CONTAINING"/>
    <property type="match status" value="1"/>
</dbReference>
<dbReference type="GO" id="GO:0005737">
    <property type="term" value="C:cytoplasm"/>
    <property type="evidence" value="ECO:0007669"/>
    <property type="project" value="UniProtKB-ARBA"/>
</dbReference>
<dbReference type="PRINTS" id="PR01407">
    <property type="entry name" value="BUTYPHLNCDUF"/>
</dbReference>
<dbReference type="SUPFAM" id="SSF49899">
    <property type="entry name" value="Concanavalin A-like lectins/glucanases"/>
    <property type="match status" value="1"/>
</dbReference>
<dbReference type="CDD" id="cd16040">
    <property type="entry name" value="SPRY_PRY_SNTX"/>
    <property type="match status" value="1"/>
</dbReference>
<feature type="domain" description="B30.2/SPRY" evidence="4">
    <location>
        <begin position="1"/>
        <end position="169"/>
    </location>
</feature>
<keyword evidence="1" id="KW-0479">Metal-binding</keyword>
<proteinExistence type="predicted"/>
<dbReference type="Pfam" id="PF13765">
    <property type="entry name" value="PRY"/>
    <property type="match status" value="1"/>
</dbReference>
<dbReference type="InParanoid" id="H3BXT5"/>
<keyword evidence="3" id="KW-0862">Zinc</keyword>
<dbReference type="Gene3D" id="2.60.120.920">
    <property type="match status" value="1"/>
</dbReference>
<dbReference type="SMART" id="SM00589">
    <property type="entry name" value="PRY"/>
    <property type="match status" value="1"/>
</dbReference>
<protein>
    <recommendedName>
        <fullName evidence="4">B30.2/SPRY domain-containing protein</fullName>
    </recommendedName>
</protein>
<dbReference type="HOGENOM" id="CLU_013137_7_3_1"/>
<dbReference type="AlphaFoldDB" id="H3BXT5"/>
<evidence type="ECO:0000313" key="6">
    <source>
        <dbReference type="Proteomes" id="UP000007303"/>
    </source>
</evidence>
<dbReference type="GO" id="GO:0008270">
    <property type="term" value="F:zinc ion binding"/>
    <property type="evidence" value="ECO:0007669"/>
    <property type="project" value="UniProtKB-KW"/>
</dbReference>
<dbReference type="GeneTree" id="ENSGT00940000154395"/>
<organism evidence="5 6">
    <name type="scientific">Tetraodon nigroviridis</name>
    <name type="common">Spotted green pufferfish</name>
    <name type="synonym">Chelonodon nigroviridis</name>
    <dbReference type="NCBI Taxonomy" id="99883"/>
    <lineage>
        <taxon>Eukaryota</taxon>
        <taxon>Metazoa</taxon>
        <taxon>Chordata</taxon>
        <taxon>Craniata</taxon>
        <taxon>Vertebrata</taxon>
        <taxon>Euteleostomi</taxon>
        <taxon>Actinopterygii</taxon>
        <taxon>Neopterygii</taxon>
        <taxon>Teleostei</taxon>
        <taxon>Neoteleostei</taxon>
        <taxon>Acanthomorphata</taxon>
        <taxon>Eupercaria</taxon>
        <taxon>Tetraodontiformes</taxon>
        <taxon>Tetradontoidea</taxon>
        <taxon>Tetraodontidae</taxon>
        <taxon>Tetraodon</taxon>
    </lineage>
</organism>
<dbReference type="OMA" id="WEVACEG"/>
<keyword evidence="2" id="KW-0863">Zinc-finger</keyword>
<dbReference type="Ensembl" id="ENSTNIT00000003053.1">
    <property type="protein sequence ID" value="ENSTNIP00000000798.1"/>
    <property type="gene ID" value="ENSTNIG00000000013.1"/>
</dbReference>
<evidence type="ECO:0000259" key="4">
    <source>
        <dbReference type="PROSITE" id="PS50188"/>
    </source>
</evidence>
<dbReference type="InterPro" id="IPR001870">
    <property type="entry name" value="B30.2/SPRY"/>
</dbReference>
<dbReference type="Proteomes" id="UP000007303">
    <property type="component" value="Unassembled WGS sequence"/>
</dbReference>
<reference evidence="5" key="3">
    <citation type="submission" date="2025-09" db="UniProtKB">
        <authorList>
            <consortium name="Ensembl"/>
        </authorList>
    </citation>
    <scope>IDENTIFICATION</scope>
</reference>
<dbReference type="InterPro" id="IPR003879">
    <property type="entry name" value="Butyrophylin_SPRY"/>
</dbReference>
<dbReference type="InterPro" id="IPR051051">
    <property type="entry name" value="E3_ubiq-ligase_TRIM/RNF"/>
</dbReference>
<dbReference type="PANTHER" id="PTHR25465:SF5">
    <property type="entry name" value="E3 UBIQUITIN_ISG15 LIGASE TRIM25-RELATED"/>
    <property type="match status" value="1"/>
</dbReference>
<evidence type="ECO:0000256" key="1">
    <source>
        <dbReference type="ARBA" id="ARBA00022723"/>
    </source>
</evidence>
<reference evidence="6" key="1">
    <citation type="journal article" date="2004" name="Nature">
        <title>Genome duplication in the teleost fish Tetraodon nigroviridis reveals the early vertebrate proto-karyotype.</title>
        <authorList>
            <person name="Jaillon O."/>
            <person name="Aury J.-M."/>
            <person name="Brunet F."/>
            <person name="Petit J.-L."/>
            <person name="Stange-Thomann N."/>
            <person name="Mauceli E."/>
            <person name="Bouneau L."/>
            <person name="Fischer C."/>
            <person name="Ozouf-Costaz C."/>
            <person name="Bernot A."/>
            <person name="Nicaud S."/>
            <person name="Jaffe D."/>
            <person name="Fisher S."/>
            <person name="Lutfalla G."/>
            <person name="Dossat C."/>
            <person name="Segurens B."/>
            <person name="Dasilva C."/>
            <person name="Salanoubat M."/>
            <person name="Levy M."/>
            <person name="Boudet N."/>
            <person name="Castellano S."/>
            <person name="Anthouard V."/>
            <person name="Jubin C."/>
            <person name="Castelli V."/>
            <person name="Katinka M."/>
            <person name="Vacherie B."/>
            <person name="Biemont C."/>
            <person name="Skalli Z."/>
            <person name="Cattolico L."/>
            <person name="Poulain J."/>
            <person name="De Berardinis V."/>
            <person name="Cruaud C."/>
            <person name="Duprat S."/>
            <person name="Brottier P."/>
            <person name="Coutanceau J.-P."/>
            <person name="Gouzy J."/>
            <person name="Parra G."/>
            <person name="Lardier G."/>
            <person name="Chapple C."/>
            <person name="McKernan K.J."/>
            <person name="McEwan P."/>
            <person name="Bosak S."/>
            <person name="Kellis M."/>
            <person name="Volff J.-N."/>
            <person name="Guigo R."/>
            <person name="Zody M.C."/>
            <person name="Mesirov J."/>
            <person name="Lindblad-Toh K."/>
            <person name="Birren B."/>
            <person name="Nusbaum C."/>
            <person name="Kahn D."/>
            <person name="Robinson-Rechavi M."/>
            <person name="Laudet V."/>
            <person name="Schachter V."/>
            <person name="Quetier F."/>
            <person name="Saurin W."/>
            <person name="Scarpelli C."/>
            <person name="Wincker P."/>
            <person name="Lander E.S."/>
            <person name="Weissenbach J."/>
            <person name="Roest Crollius H."/>
        </authorList>
    </citation>
    <scope>NUCLEOTIDE SEQUENCE [LARGE SCALE GENOMIC DNA]</scope>
</reference>
<accession>H3BXT5</accession>
<dbReference type="InterPro" id="IPR043136">
    <property type="entry name" value="B30.2/SPRY_sf"/>
</dbReference>
<evidence type="ECO:0000256" key="3">
    <source>
        <dbReference type="ARBA" id="ARBA00022833"/>
    </source>
</evidence>
<dbReference type="InterPro" id="IPR006574">
    <property type="entry name" value="PRY"/>
</dbReference>